<protein>
    <submittedName>
        <fullName evidence="1">Uncharacterized protein</fullName>
    </submittedName>
</protein>
<reference evidence="1" key="2">
    <citation type="submission" date="2016-06" db="EMBL/GenBank/DDBJ databases">
        <title>The genome of a short-lived fish provides insights into sex chromosome evolution and the genetic control of aging.</title>
        <authorList>
            <person name="Reichwald K."/>
            <person name="Felder M."/>
            <person name="Petzold A."/>
            <person name="Koch P."/>
            <person name="Groth M."/>
            <person name="Platzer M."/>
        </authorList>
    </citation>
    <scope>NUCLEOTIDE SEQUENCE</scope>
    <source>
        <tissue evidence="1">Brain</tissue>
    </source>
</reference>
<feature type="non-terminal residue" evidence="1">
    <location>
        <position position="68"/>
    </location>
</feature>
<proteinExistence type="predicted"/>
<organism evidence="1">
    <name type="scientific">Nothobranchius rachovii</name>
    <name type="common">bluefin notho</name>
    <dbReference type="NCBI Taxonomy" id="451742"/>
    <lineage>
        <taxon>Eukaryota</taxon>
        <taxon>Metazoa</taxon>
        <taxon>Chordata</taxon>
        <taxon>Craniata</taxon>
        <taxon>Vertebrata</taxon>
        <taxon>Euteleostomi</taxon>
        <taxon>Actinopterygii</taxon>
        <taxon>Neopterygii</taxon>
        <taxon>Teleostei</taxon>
        <taxon>Neoteleostei</taxon>
        <taxon>Acanthomorphata</taxon>
        <taxon>Ovalentaria</taxon>
        <taxon>Atherinomorphae</taxon>
        <taxon>Cyprinodontiformes</taxon>
        <taxon>Nothobranchiidae</taxon>
        <taxon>Nothobranchius</taxon>
    </lineage>
</organism>
<reference evidence="1" key="1">
    <citation type="submission" date="2016-05" db="EMBL/GenBank/DDBJ databases">
        <authorList>
            <person name="Lavstsen T."/>
            <person name="Jespersen J.S."/>
        </authorList>
    </citation>
    <scope>NUCLEOTIDE SEQUENCE</scope>
    <source>
        <tissue evidence="1">Brain</tissue>
    </source>
</reference>
<name>A0A1A8RW77_9TELE</name>
<dbReference type="AlphaFoldDB" id="A0A1A8RW77"/>
<dbReference type="EMBL" id="HAEI01010068">
    <property type="protein sequence ID" value="SBS09559.1"/>
    <property type="molecule type" value="Transcribed_RNA"/>
</dbReference>
<evidence type="ECO:0000313" key="1">
    <source>
        <dbReference type="EMBL" id="SBS09559.1"/>
    </source>
</evidence>
<sequence>SCPHVSPLKDPLISSLHVCPPASRSELLIWSDPPQFACPPASRSELLIWPDPPQFACPPASRSELLIW</sequence>
<accession>A0A1A8RW77</accession>
<feature type="non-terminal residue" evidence="1">
    <location>
        <position position="1"/>
    </location>
</feature>
<gene>
    <name evidence="1" type="primary">Nfu_g_1_010544</name>
</gene>